<keyword evidence="6" id="KW-0472">Membrane</keyword>
<evidence type="ECO:0000256" key="2">
    <source>
        <dbReference type="ARBA" id="ARBA00007613"/>
    </source>
</evidence>
<accession>A0A656Z7U7</accession>
<evidence type="ECO:0000256" key="1">
    <source>
        <dbReference type="ARBA" id="ARBA00004442"/>
    </source>
</evidence>
<sequence length="454" mass="48952">MKKLLPLLLGIAFASGSAQAADLLGVYRDALGYDAQYAAARAARDAGLEKLPQGKAGLMPQINLVADTQWNDVKNKLRVSPTITLGPWLGRLVPERTSYSYNTNSWGVSLAQPLFRWQNWATYKQAGLAAASAETQYALAKQDLIERVTQAYFDVLMAQEDVATAEAQSTAIAEQLAAAKRNFEVGITTITDTHEAQARYDLVSANVIAANNELEVKRQTLAMLIGKEPEALQGLRSGVEITPPQPEDIGQWVGSAEQGNLNVLLGRSNLEIADREIERNRGGHYPTVDLVASHGRQSSGISQFGPGLGGTDSDATIVGLQLNLPIFSGGLTASKTREAVALREKARSDLENVRRRSALGARQAYLGVTSGLAQVKALEQALVSSQSSLDSNKLGYEVGVRVNIDVLNAQQQLYSTRRDLAKARLQTLMAQLKLKSATGSLTEEDIVAINNLLE</sequence>
<comment type="subcellular location">
    <subcellularLocation>
        <location evidence="1">Cell outer membrane</location>
    </subcellularLocation>
</comment>
<dbReference type="Pfam" id="PF02321">
    <property type="entry name" value="OEP"/>
    <property type="match status" value="2"/>
</dbReference>
<dbReference type="RefSeq" id="WP_067170885.1">
    <property type="nucleotide sequence ID" value="NZ_LFZK01000002.1"/>
</dbReference>
<evidence type="ECO:0000256" key="5">
    <source>
        <dbReference type="ARBA" id="ARBA00022692"/>
    </source>
</evidence>
<keyword evidence="4" id="KW-1134">Transmembrane beta strand</keyword>
<keyword evidence="5" id="KW-0812">Transmembrane</keyword>
<dbReference type="GO" id="GO:0015562">
    <property type="term" value="F:efflux transmembrane transporter activity"/>
    <property type="evidence" value="ECO:0007669"/>
    <property type="project" value="InterPro"/>
</dbReference>
<dbReference type="Gene3D" id="1.20.1600.10">
    <property type="entry name" value="Outer membrane efflux proteins (OEP)"/>
    <property type="match status" value="1"/>
</dbReference>
<keyword evidence="9" id="KW-1185">Reference proteome</keyword>
<evidence type="ECO:0000256" key="6">
    <source>
        <dbReference type="ARBA" id="ARBA00023136"/>
    </source>
</evidence>
<dbReference type="GO" id="GO:0009279">
    <property type="term" value="C:cell outer membrane"/>
    <property type="evidence" value="ECO:0007669"/>
    <property type="project" value="UniProtKB-SubCell"/>
</dbReference>
<dbReference type="PANTHER" id="PTHR30026">
    <property type="entry name" value="OUTER MEMBRANE PROTEIN TOLC"/>
    <property type="match status" value="1"/>
</dbReference>
<dbReference type="InterPro" id="IPR010130">
    <property type="entry name" value="T1SS_OMP_TolC"/>
</dbReference>
<evidence type="ECO:0000256" key="4">
    <source>
        <dbReference type="ARBA" id="ARBA00022452"/>
    </source>
</evidence>
<proteinExistence type="inferred from homology"/>
<keyword evidence="7" id="KW-0998">Cell outer membrane</keyword>
<reference evidence="8 9" key="1">
    <citation type="journal article" date="2016" name="ISME J.">
        <title>Integrated multi-omics analyses reveal the biochemical mechanisms and phylogenetic relevance of anaerobic androgen biodegradation in the environment.</title>
        <authorList>
            <person name="Yang F.C."/>
            <person name="Chen Y.L."/>
            <person name="Tang S.L."/>
            <person name="Yu C.P."/>
            <person name="Wang P.H."/>
            <person name="Ismail W."/>
            <person name="Wang C.H."/>
            <person name="Ding J.Y."/>
            <person name="Yang C.Y."/>
            <person name="Yang C.Y."/>
            <person name="Chiang Y.R."/>
        </authorList>
    </citation>
    <scope>NUCLEOTIDE SEQUENCE [LARGE SCALE GENOMIC DNA]</scope>
    <source>
        <strain evidence="8 9">DSM 13999</strain>
    </source>
</reference>
<dbReference type="EMBL" id="LFZK01000002">
    <property type="protein sequence ID" value="KYC28921.1"/>
    <property type="molecule type" value="Genomic_DNA"/>
</dbReference>
<comment type="similarity">
    <text evidence="2">Belongs to the outer membrane factor (OMF) (TC 1.B.17) family.</text>
</comment>
<keyword evidence="3" id="KW-0813">Transport</keyword>
<dbReference type="NCBIfam" id="TIGR01844">
    <property type="entry name" value="type_I_sec_TolC"/>
    <property type="match status" value="1"/>
</dbReference>
<dbReference type="InterPro" id="IPR003423">
    <property type="entry name" value="OMP_efflux"/>
</dbReference>
<comment type="caution">
    <text evidence="8">The sequence shown here is derived from an EMBL/GenBank/DDBJ whole genome shotgun (WGS) entry which is preliminary data.</text>
</comment>
<evidence type="ECO:0000313" key="8">
    <source>
        <dbReference type="EMBL" id="KYC28921.1"/>
    </source>
</evidence>
<dbReference type="GO" id="GO:1990281">
    <property type="term" value="C:efflux pump complex"/>
    <property type="evidence" value="ECO:0007669"/>
    <property type="project" value="TreeGrafter"/>
</dbReference>
<dbReference type="InterPro" id="IPR051906">
    <property type="entry name" value="TolC-like"/>
</dbReference>
<evidence type="ECO:0000313" key="9">
    <source>
        <dbReference type="Proteomes" id="UP000243416"/>
    </source>
</evidence>
<evidence type="ECO:0000256" key="3">
    <source>
        <dbReference type="ARBA" id="ARBA00022448"/>
    </source>
</evidence>
<evidence type="ECO:0000256" key="7">
    <source>
        <dbReference type="ARBA" id="ARBA00023237"/>
    </source>
</evidence>
<protein>
    <submittedName>
        <fullName evidence="8">Channel protein TolC</fullName>
    </submittedName>
</protein>
<name>A0A656Z7U7_9PROT</name>
<gene>
    <name evidence="8" type="ORF">ACY05_03440</name>
</gene>
<dbReference type="OrthoDB" id="9813458at2"/>
<dbReference type="AlphaFoldDB" id="A0A656Z7U7"/>
<dbReference type="GO" id="GO:0015288">
    <property type="term" value="F:porin activity"/>
    <property type="evidence" value="ECO:0007669"/>
    <property type="project" value="TreeGrafter"/>
</dbReference>
<organism evidence="8 9">
    <name type="scientific">Sterolibacterium denitrificans</name>
    <dbReference type="NCBI Taxonomy" id="157592"/>
    <lineage>
        <taxon>Bacteria</taxon>
        <taxon>Pseudomonadati</taxon>
        <taxon>Pseudomonadota</taxon>
        <taxon>Betaproteobacteria</taxon>
        <taxon>Nitrosomonadales</taxon>
        <taxon>Sterolibacteriaceae</taxon>
        <taxon>Sterolibacterium</taxon>
    </lineage>
</organism>
<dbReference type="PANTHER" id="PTHR30026:SF20">
    <property type="entry name" value="OUTER MEMBRANE PROTEIN TOLC"/>
    <property type="match status" value="1"/>
</dbReference>
<dbReference type="Proteomes" id="UP000243416">
    <property type="component" value="Unassembled WGS sequence"/>
</dbReference>
<dbReference type="SUPFAM" id="SSF56954">
    <property type="entry name" value="Outer membrane efflux proteins (OEP)"/>
    <property type="match status" value="1"/>
</dbReference>